<evidence type="ECO:0000313" key="1">
    <source>
        <dbReference type="EMBL" id="MYM19705.1"/>
    </source>
</evidence>
<protein>
    <submittedName>
        <fullName evidence="1">Uncharacterized protein</fullName>
    </submittedName>
</protein>
<dbReference type="RefSeq" id="WP_160953135.1">
    <property type="nucleotide sequence ID" value="NZ_WWEQ01000022.1"/>
</dbReference>
<evidence type="ECO:0000313" key="2">
    <source>
        <dbReference type="Proteomes" id="UP000469215"/>
    </source>
</evidence>
<gene>
    <name evidence="1" type="ORF">GSY69_06910</name>
</gene>
<name>A0A6N9H717_9MICO</name>
<comment type="caution">
    <text evidence="1">The sequence shown here is derived from an EMBL/GenBank/DDBJ whole genome shotgun (WGS) entry which is preliminary data.</text>
</comment>
<accession>A0A6N9H717</accession>
<keyword evidence="2" id="KW-1185">Reference proteome</keyword>
<dbReference type="AlphaFoldDB" id="A0A6N9H717"/>
<proteinExistence type="predicted"/>
<reference evidence="1 2" key="1">
    <citation type="submission" date="2020-01" db="EMBL/GenBank/DDBJ databases">
        <authorList>
            <person name="Deng T."/>
        </authorList>
    </citation>
    <scope>NUCLEOTIDE SEQUENCE [LARGE SCALE GENOMIC DNA]</scope>
    <source>
        <strain evidence="1 2">5221</strain>
    </source>
</reference>
<organism evidence="1 2">
    <name type="scientific">Brevibacterium rongguiense</name>
    <dbReference type="NCBI Taxonomy" id="2695267"/>
    <lineage>
        <taxon>Bacteria</taxon>
        <taxon>Bacillati</taxon>
        <taxon>Actinomycetota</taxon>
        <taxon>Actinomycetes</taxon>
        <taxon>Micrococcales</taxon>
        <taxon>Brevibacteriaceae</taxon>
        <taxon>Brevibacterium</taxon>
    </lineage>
</organism>
<sequence>MGEILRSKFSEAEARELTDEIKADYGALQVKIAAAWRGRVWLALGYESWQDYLDGEFSDVSIRPPKELELQVVQELRDAGMSTRGISAATNLSKGTVDNRLRTAGAQNWAPDTPERGTTPPPVVGLDGKEYAQPAPRRPAEEIHDAEIVDDDPGSRPVSDLGLDPIPVDLSGRPAFGPEKVNGLIRELHEGGAAALPMARKRAANLEMAFQSGQVDVHNLDRVRLEALGADLADAVKVLAGLLSTLIHEHPDWQDATAKADGVDAMKTTARILRELMGFLGEEGDR</sequence>
<dbReference type="Proteomes" id="UP000469215">
    <property type="component" value="Unassembled WGS sequence"/>
</dbReference>
<dbReference type="EMBL" id="WWEQ01000022">
    <property type="protein sequence ID" value="MYM19705.1"/>
    <property type="molecule type" value="Genomic_DNA"/>
</dbReference>